<keyword evidence="4" id="KW-1185">Reference proteome</keyword>
<dbReference type="Gene3D" id="3.30.420.10">
    <property type="entry name" value="Ribonuclease H-like superfamily/Ribonuclease H"/>
    <property type="match status" value="1"/>
</dbReference>
<comment type="caution">
    <text evidence="3">The sequence shown here is derived from an EMBL/GenBank/DDBJ whole genome shotgun (WGS) entry which is preliminary data.</text>
</comment>
<evidence type="ECO:0000313" key="4">
    <source>
        <dbReference type="Proteomes" id="UP000887159"/>
    </source>
</evidence>
<dbReference type="InterPro" id="IPR012337">
    <property type="entry name" value="RNaseH-like_sf"/>
</dbReference>
<dbReference type="PROSITE" id="PS50994">
    <property type="entry name" value="INTEGRASE"/>
    <property type="match status" value="1"/>
</dbReference>
<name>A0A8X6W619_TRICX</name>
<dbReference type="EMBL" id="BMAU01021386">
    <property type="protein sequence ID" value="GFY28750.1"/>
    <property type="molecule type" value="Genomic_DNA"/>
</dbReference>
<feature type="domain" description="Integrase catalytic" evidence="2">
    <location>
        <begin position="81"/>
        <end position="159"/>
    </location>
</feature>
<feature type="region of interest" description="Disordered" evidence="1">
    <location>
        <begin position="79"/>
        <end position="105"/>
    </location>
</feature>
<dbReference type="GO" id="GO:0003676">
    <property type="term" value="F:nucleic acid binding"/>
    <property type="evidence" value="ECO:0007669"/>
    <property type="project" value="InterPro"/>
</dbReference>
<reference evidence="3" key="1">
    <citation type="submission" date="2020-08" db="EMBL/GenBank/DDBJ databases">
        <title>Multicomponent nature underlies the extraordinary mechanical properties of spider dragline silk.</title>
        <authorList>
            <person name="Kono N."/>
            <person name="Nakamura H."/>
            <person name="Mori M."/>
            <person name="Yoshida Y."/>
            <person name="Ohtoshi R."/>
            <person name="Malay A.D."/>
            <person name="Moran D.A.P."/>
            <person name="Tomita M."/>
            <person name="Numata K."/>
            <person name="Arakawa K."/>
        </authorList>
    </citation>
    <scope>NUCLEOTIDE SEQUENCE</scope>
</reference>
<dbReference type="AlphaFoldDB" id="A0A8X6W619"/>
<gene>
    <name evidence="3" type="primary">pol_4161</name>
    <name evidence="3" type="ORF">TNCV_3441171</name>
</gene>
<proteinExistence type="predicted"/>
<dbReference type="InterPro" id="IPR001584">
    <property type="entry name" value="Integrase_cat-core"/>
</dbReference>
<accession>A0A8X6W619</accession>
<dbReference type="InterPro" id="IPR036397">
    <property type="entry name" value="RNaseH_sf"/>
</dbReference>
<protein>
    <submittedName>
        <fullName evidence="3">Retrovirus-related Pol polyprotein from transposon 17.6</fullName>
    </submittedName>
</protein>
<dbReference type="SUPFAM" id="SSF53098">
    <property type="entry name" value="Ribonuclease H-like"/>
    <property type="match status" value="1"/>
</dbReference>
<dbReference type="Proteomes" id="UP000887159">
    <property type="component" value="Unassembled WGS sequence"/>
</dbReference>
<evidence type="ECO:0000259" key="2">
    <source>
        <dbReference type="PROSITE" id="PS50994"/>
    </source>
</evidence>
<dbReference type="GO" id="GO:0015074">
    <property type="term" value="P:DNA integration"/>
    <property type="evidence" value="ECO:0007669"/>
    <property type="project" value="InterPro"/>
</dbReference>
<organism evidence="3 4">
    <name type="scientific">Trichonephila clavipes</name>
    <name type="common">Golden silk orbweaver</name>
    <name type="synonym">Nephila clavipes</name>
    <dbReference type="NCBI Taxonomy" id="2585209"/>
    <lineage>
        <taxon>Eukaryota</taxon>
        <taxon>Metazoa</taxon>
        <taxon>Ecdysozoa</taxon>
        <taxon>Arthropoda</taxon>
        <taxon>Chelicerata</taxon>
        <taxon>Arachnida</taxon>
        <taxon>Araneae</taxon>
        <taxon>Araneomorphae</taxon>
        <taxon>Entelegynae</taxon>
        <taxon>Araneoidea</taxon>
        <taxon>Nephilidae</taxon>
        <taxon>Trichonephila</taxon>
    </lineage>
</organism>
<evidence type="ECO:0000313" key="3">
    <source>
        <dbReference type="EMBL" id="GFY28750.1"/>
    </source>
</evidence>
<sequence length="159" mass="17925">MESENLEKQALAREVQLEMETRDREFRILFQNKDIENLQEEEKEVNSENKEILPPVGPCSRISPVTKINSGTLFAKQPSSEELAPINSEVSSKTDADACEPMPASTEGNNKLLTIRCFASKYPDVIPVSDKTSKSVIQALLQVFRWMGFPREIHSDKGK</sequence>
<evidence type="ECO:0000256" key="1">
    <source>
        <dbReference type="SAM" id="MobiDB-lite"/>
    </source>
</evidence>